<sequence>MSRNTPKRSRLPQQRDMRIGPEPSSLPRTESTRHKTGSNASELPQLQCRPAPEATNTALEQHPQAVTCIYTQLFCGLCGRYITDIGGLAFTPLTADILSGKRLGPGPDILWRLPECFMPQGEGPRPGVEMERGPHGLRGAAHSMAPLVVKADPRLPRLFLQPWFCFH</sequence>
<comment type="caution">
    <text evidence="2">The sequence shown here is derived from an EMBL/GenBank/DDBJ whole genome shotgun (WGS) entry which is preliminary data.</text>
</comment>
<accession>A0ABY0GY49</accession>
<evidence type="ECO:0000256" key="1">
    <source>
        <dbReference type="SAM" id="MobiDB-lite"/>
    </source>
</evidence>
<proteinExistence type="predicted"/>
<gene>
    <name evidence="2" type="ORF">DL762_007965</name>
</gene>
<keyword evidence="3" id="KW-1185">Reference proteome</keyword>
<feature type="region of interest" description="Disordered" evidence="1">
    <location>
        <begin position="1"/>
        <end position="46"/>
    </location>
</feature>
<evidence type="ECO:0000313" key="3">
    <source>
        <dbReference type="Proteomes" id="UP000294003"/>
    </source>
</evidence>
<evidence type="ECO:0000313" key="2">
    <source>
        <dbReference type="EMBL" id="RYO79822.1"/>
    </source>
</evidence>
<dbReference type="Proteomes" id="UP000294003">
    <property type="component" value="Unassembled WGS sequence"/>
</dbReference>
<protein>
    <recommendedName>
        <fullName evidence="4">CENP-V/GFA domain-containing protein</fullName>
    </recommendedName>
</protein>
<name>A0ABY0GY49_9PEZI</name>
<feature type="compositionally biased region" description="Basic residues" evidence="1">
    <location>
        <begin position="1"/>
        <end position="10"/>
    </location>
</feature>
<dbReference type="EMBL" id="QJNS01000312">
    <property type="protein sequence ID" value="RYO79822.1"/>
    <property type="molecule type" value="Genomic_DNA"/>
</dbReference>
<evidence type="ECO:0008006" key="4">
    <source>
        <dbReference type="Google" id="ProtNLM"/>
    </source>
</evidence>
<reference evidence="2 3" key="1">
    <citation type="submission" date="2018-06" db="EMBL/GenBank/DDBJ databases">
        <title>Complete Genomes of Monosporascus.</title>
        <authorList>
            <person name="Robinson A.J."/>
            <person name="Natvig D.O."/>
        </authorList>
    </citation>
    <scope>NUCLEOTIDE SEQUENCE [LARGE SCALE GENOMIC DNA]</scope>
    <source>
        <strain evidence="2 3">CBS 609.92</strain>
    </source>
</reference>
<organism evidence="2 3">
    <name type="scientific">Monosporascus cannonballus</name>
    <dbReference type="NCBI Taxonomy" id="155416"/>
    <lineage>
        <taxon>Eukaryota</taxon>
        <taxon>Fungi</taxon>
        <taxon>Dikarya</taxon>
        <taxon>Ascomycota</taxon>
        <taxon>Pezizomycotina</taxon>
        <taxon>Sordariomycetes</taxon>
        <taxon>Xylariomycetidae</taxon>
        <taxon>Xylariales</taxon>
        <taxon>Xylariales incertae sedis</taxon>
        <taxon>Monosporascus</taxon>
    </lineage>
</organism>